<evidence type="ECO:0000313" key="2">
    <source>
        <dbReference type="EMBL" id="UOY17112.1"/>
    </source>
</evidence>
<proteinExistence type="evidence at transcript level"/>
<name>A0A8T9VPL5_DASCH</name>
<accession>A0A8T9VPL5</accession>
<evidence type="ECO:0000256" key="1">
    <source>
        <dbReference type="SAM" id="SignalP"/>
    </source>
</evidence>
<protein>
    <submittedName>
        <fullName evidence="2">Venom peptide</fullName>
    </submittedName>
</protein>
<reference evidence="2" key="1">
    <citation type="submission" date="2020-12" db="EMBL/GenBank/DDBJ databases">
        <authorList>
            <person name="Robinson S.D."/>
        </authorList>
    </citation>
    <scope>NUCLEOTIDE SEQUENCE</scope>
    <source>
        <tissue evidence="2">Venom apparatus</tissue>
    </source>
</reference>
<feature type="chain" id="PRO_5035807308" evidence="1">
    <location>
        <begin position="27"/>
        <end position="47"/>
    </location>
</feature>
<dbReference type="EMBL" id="MW323168">
    <property type="protein sequence ID" value="UOY17112.1"/>
    <property type="molecule type" value="mRNA"/>
</dbReference>
<dbReference type="AlphaFoldDB" id="A0A8T9VPL5"/>
<keyword evidence="1" id="KW-0732">Signal</keyword>
<organism evidence="2">
    <name type="scientific">Dasymutilla chiron</name>
    <name type="common">Velvet ant</name>
    <name type="synonym">Mutilla chiron</name>
    <dbReference type="NCBI Taxonomy" id="374949"/>
    <lineage>
        <taxon>Eukaryota</taxon>
        <taxon>Metazoa</taxon>
        <taxon>Ecdysozoa</taxon>
        <taxon>Arthropoda</taxon>
        <taxon>Hexapoda</taxon>
        <taxon>Insecta</taxon>
        <taxon>Pterygota</taxon>
        <taxon>Neoptera</taxon>
        <taxon>Endopterygota</taxon>
        <taxon>Hymenoptera</taxon>
        <taxon>Apocrita</taxon>
        <taxon>Aculeata</taxon>
        <taxon>Pompiloidea</taxon>
        <taxon>Mutillidae</taxon>
        <taxon>Sphaeropthalminae</taxon>
        <taxon>Dasymutilla</taxon>
    </lineage>
</organism>
<sequence>MNLGSLSYIFMVIVIIAFSNIAESSAEALPSKTSICKLNPMLPMCRG</sequence>
<feature type="signal peptide" evidence="1">
    <location>
        <begin position="1"/>
        <end position="26"/>
    </location>
</feature>